<name>A0A6G7YPR2_9SPHN</name>
<dbReference type="Proteomes" id="UP000503222">
    <property type="component" value="Chromosome"/>
</dbReference>
<evidence type="ECO:0000256" key="2">
    <source>
        <dbReference type="SAM" id="Phobius"/>
    </source>
</evidence>
<proteinExistence type="predicted"/>
<gene>
    <name evidence="4" type="ORF">G7077_07305</name>
</gene>
<dbReference type="EMBL" id="CP049869">
    <property type="protein sequence ID" value="QIK78730.1"/>
    <property type="molecule type" value="Genomic_DNA"/>
</dbReference>
<feature type="region of interest" description="Disordered" evidence="1">
    <location>
        <begin position="60"/>
        <end position="108"/>
    </location>
</feature>
<dbReference type="InterPro" id="IPR051045">
    <property type="entry name" value="TonB-dependent_transducer"/>
</dbReference>
<dbReference type="SUPFAM" id="SSF74653">
    <property type="entry name" value="TolA/TonB C-terminal domain"/>
    <property type="match status" value="1"/>
</dbReference>
<evidence type="ECO:0000256" key="1">
    <source>
        <dbReference type="SAM" id="MobiDB-lite"/>
    </source>
</evidence>
<dbReference type="GO" id="GO:0055085">
    <property type="term" value="P:transmembrane transport"/>
    <property type="evidence" value="ECO:0007669"/>
    <property type="project" value="InterPro"/>
</dbReference>
<dbReference type="PANTHER" id="PTHR33446">
    <property type="entry name" value="PROTEIN TONB-RELATED"/>
    <property type="match status" value="1"/>
</dbReference>
<dbReference type="Pfam" id="PF03544">
    <property type="entry name" value="TonB_C"/>
    <property type="match status" value="1"/>
</dbReference>
<dbReference type="Gene3D" id="3.30.1150.10">
    <property type="match status" value="1"/>
</dbReference>
<dbReference type="RefSeq" id="WP_166411122.1">
    <property type="nucleotide sequence ID" value="NZ_CP049869.1"/>
</dbReference>
<evidence type="ECO:0000259" key="3">
    <source>
        <dbReference type="PROSITE" id="PS52015"/>
    </source>
</evidence>
<keyword evidence="5" id="KW-1185">Reference proteome</keyword>
<evidence type="ECO:0000313" key="4">
    <source>
        <dbReference type="EMBL" id="QIK78730.1"/>
    </source>
</evidence>
<organism evidence="4 5">
    <name type="scientific">Sphingomonas piscis</name>
    <dbReference type="NCBI Taxonomy" id="2714943"/>
    <lineage>
        <taxon>Bacteria</taxon>
        <taxon>Pseudomonadati</taxon>
        <taxon>Pseudomonadota</taxon>
        <taxon>Alphaproteobacteria</taxon>
        <taxon>Sphingomonadales</taxon>
        <taxon>Sphingomonadaceae</taxon>
        <taxon>Sphingomonas</taxon>
    </lineage>
</organism>
<reference evidence="4 5" key="1">
    <citation type="submission" date="2020-03" db="EMBL/GenBank/DDBJ databases">
        <title>Sphingomonas sp. nov., isolated from fish.</title>
        <authorList>
            <person name="Hyun D.-W."/>
            <person name="Bae J.-W."/>
        </authorList>
    </citation>
    <scope>NUCLEOTIDE SEQUENCE [LARGE SCALE GENOMIC DNA]</scope>
    <source>
        <strain evidence="4 5">HDW15B</strain>
    </source>
</reference>
<sequence>MLAYAAGRQGIAARGSSPSTMLLIIGGHVAVVALAMSAKFIIDASPRTPPTMIDLIETEKIPVPPPPEDNAPPQHAAPKSDPYVPRVPTPMPPQPGTSMSTTAEPTGPTGPVAGTDPAILVPLTPPTPIPVPVRLGPRLATPASALRPPYPTSKLDSQEEASLRLRLTIDERGRVVAVDPVGANDPAFLNAARRHLIAKWRYQPATVDGKTIQSTTVITLRFQLEG</sequence>
<accession>A0A6G7YPR2</accession>
<keyword evidence="2" id="KW-0812">Transmembrane</keyword>
<evidence type="ECO:0000313" key="5">
    <source>
        <dbReference type="Proteomes" id="UP000503222"/>
    </source>
</evidence>
<dbReference type="AlphaFoldDB" id="A0A6G7YPR2"/>
<keyword evidence="2" id="KW-1133">Transmembrane helix</keyword>
<feature type="domain" description="TonB C-terminal" evidence="3">
    <location>
        <begin position="135"/>
        <end position="226"/>
    </location>
</feature>
<feature type="compositionally biased region" description="Pro residues" evidence="1">
    <location>
        <begin position="85"/>
        <end position="95"/>
    </location>
</feature>
<protein>
    <recommendedName>
        <fullName evidence="3">TonB C-terminal domain-containing protein</fullName>
    </recommendedName>
</protein>
<dbReference type="PROSITE" id="PS52015">
    <property type="entry name" value="TONB_CTD"/>
    <property type="match status" value="1"/>
</dbReference>
<feature type="transmembrane region" description="Helical" evidence="2">
    <location>
        <begin position="21"/>
        <end position="42"/>
    </location>
</feature>
<dbReference type="InterPro" id="IPR037682">
    <property type="entry name" value="TonB_C"/>
</dbReference>
<keyword evidence="2" id="KW-0472">Membrane</keyword>
<dbReference type="KEGG" id="spii:G7077_07305"/>